<dbReference type="SUPFAM" id="SSF54654">
    <property type="entry name" value="CI-2 family of serine protease inhibitors"/>
    <property type="match status" value="1"/>
</dbReference>
<keyword evidence="3" id="KW-0722">Serine protease inhibitor</keyword>
<dbReference type="PANTHER" id="PTHR33091:SF92">
    <property type="entry name" value="OS02G0124300 PROTEIN"/>
    <property type="match status" value="1"/>
</dbReference>
<dbReference type="PANTHER" id="PTHR33091">
    <property type="entry name" value="PROTEIN, PUTATIVE, EXPRESSED-RELATED"/>
    <property type="match status" value="1"/>
</dbReference>
<keyword evidence="2" id="KW-0646">Protease inhibitor</keyword>
<dbReference type="OrthoDB" id="580986at2759"/>
<name>A0A835B2N7_9POAL</name>
<accession>A0A835B2N7</accession>
<dbReference type="Proteomes" id="UP000636709">
    <property type="component" value="Unassembled WGS sequence"/>
</dbReference>
<dbReference type="InterPro" id="IPR000864">
    <property type="entry name" value="Prot_inh_pot1"/>
</dbReference>
<reference evidence="4" key="1">
    <citation type="submission" date="2020-07" db="EMBL/GenBank/DDBJ databases">
        <title>Genome sequence and genetic diversity analysis of an under-domesticated orphan crop, white fonio (Digitaria exilis).</title>
        <authorList>
            <person name="Bennetzen J.L."/>
            <person name="Chen S."/>
            <person name="Ma X."/>
            <person name="Wang X."/>
            <person name="Yssel A.E.J."/>
            <person name="Chaluvadi S.R."/>
            <person name="Johnson M."/>
            <person name="Gangashetty P."/>
            <person name="Hamidou F."/>
            <person name="Sanogo M.D."/>
            <person name="Zwaenepoel A."/>
            <person name="Wallace J."/>
            <person name="Van De Peer Y."/>
            <person name="Van Deynze A."/>
        </authorList>
    </citation>
    <scope>NUCLEOTIDE SEQUENCE</scope>
    <source>
        <tissue evidence="4">Leaves</tissue>
    </source>
</reference>
<sequence length="72" mass="8326">MAFYDPQKTSWPEVLGWPVYPAMQRIRQDRPELWVEVHRAGESVRPGVNNRRVRVFVNLDEGHTVAQTPVVG</sequence>
<evidence type="ECO:0000256" key="1">
    <source>
        <dbReference type="ARBA" id="ARBA00008210"/>
    </source>
</evidence>
<comment type="similarity">
    <text evidence="1">Belongs to the protease inhibitor I13 (potato type I serine protease inhibitor) family.</text>
</comment>
<dbReference type="Pfam" id="PF00280">
    <property type="entry name" value="potato_inhibit"/>
    <property type="match status" value="1"/>
</dbReference>
<protein>
    <submittedName>
        <fullName evidence="4">Uncharacterized protein</fullName>
    </submittedName>
</protein>
<evidence type="ECO:0000313" key="4">
    <source>
        <dbReference type="EMBL" id="KAF8685857.1"/>
    </source>
</evidence>
<dbReference type="AlphaFoldDB" id="A0A835B2N7"/>
<evidence type="ECO:0000313" key="5">
    <source>
        <dbReference type="Proteomes" id="UP000636709"/>
    </source>
</evidence>
<comment type="caution">
    <text evidence="4">The sequence shown here is derived from an EMBL/GenBank/DDBJ whole genome shotgun (WGS) entry which is preliminary data.</text>
</comment>
<gene>
    <name evidence="4" type="ORF">HU200_043769</name>
</gene>
<dbReference type="GO" id="GO:0009611">
    <property type="term" value="P:response to wounding"/>
    <property type="evidence" value="ECO:0007669"/>
    <property type="project" value="InterPro"/>
</dbReference>
<keyword evidence="5" id="KW-1185">Reference proteome</keyword>
<dbReference type="GO" id="GO:0004867">
    <property type="term" value="F:serine-type endopeptidase inhibitor activity"/>
    <property type="evidence" value="ECO:0007669"/>
    <property type="project" value="UniProtKB-KW"/>
</dbReference>
<dbReference type="Gene3D" id="3.30.10.10">
    <property type="entry name" value="Trypsin Inhibitor V, subunit A"/>
    <property type="match status" value="1"/>
</dbReference>
<evidence type="ECO:0000256" key="2">
    <source>
        <dbReference type="ARBA" id="ARBA00022690"/>
    </source>
</evidence>
<dbReference type="Gramene" id="Dexi1B01G0002250.1">
    <property type="protein sequence ID" value="Dexi1B01G0002250.1:cds"/>
    <property type="gene ID" value="Dexi1B01G0002250"/>
</dbReference>
<dbReference type="InterPro" id="IPR036354">
    <property type="entry name" value="Prot_inh_pot1_sf"/>
</dbReference>
<organism evidence="4 5">
    <name type="scientific">Digitaria exilis</name>
    <dbReference type="NCBI Taxonomy" id="1010633"/>
    <lineage>
        <taxon>Eukaryota</taxon>
        <taxon>Viridiplantae</taxon>
        <taxon>Streptophyta</taxon>
        <taxon>Embryophyta</taxon>
        <taxon>Tracheophyta</taxon>
        <taxon>Spermatophyta</taxon>
        <taxon>Magnoliopsida</taxon>
        <taxon>Liliopsida</taxon>
        <taxon>Poales</taxon>
        <taxon>Poaceae</taxon>
        <taxon>PACMAD clade</taxon>
        <taxon>Panicoideae</taxon>
        <taxon>Panicodae</taxon>
        <taxon>Paniceae</taxon>
        <taxon>Anthephorinae</taxon>
        <taxon>Digitaria</taxon>
    </lineage>
</organism>
<dbReference type="EMBL" id="JACEFO010002082">
    <property type="protein sequence ID" value="KAF8685857.1"/>
    <property type="molecule type" value="Genomic_DNA"/>
</dbReference>
<dbReference type="PROSITE" id="PS00285">
    <property type="entry name" value="POTATO_INHIBITOR"/>
    <property type="match status" value="1"/>
</dbReference>
<proteinExistence type="inferred from homology"/>
<evidence type="ECO:0000256" key="3">
    <source>
        <dbReference type="ARBA" id="ARBA00022900"/>
    </source>
</evidence>